<dbReference type="SUPFAM" id="SSF57850">
    <property type="entry name" value="RING/U-box"/>
    <property type="match status" value="1"/>
</dbReference>
<keyword evidence="7 11" id="KW-1133">Transmembrane helix</keyword>
<evidence type="ECO:0000256" key="11">
    <source>
        <dbReference type="SAM" id="Phobius"/>
    </source>
</evidence>
<evidence type="ECO:0000256" key="4">
    <source>
        <dbReference type="ARBA" id="ARBA00022741"/>
    </source>
</evidence>
<evidence type="ECO:0000256" key="7">
    <source>
        <dbReference type="ARBA" id="ARBA00022989"/>
    </source>
</evidence>
<dbReference type="Gene3D" id="1.10.287.70">
    <property type="match status" value="1"/>
</dbReference>
<dbReference type="SMART" id="SM00184">
    <property type="entry name" value="RING"/>
    <property type="match status" value="1"/>
</dbReference>
<feature type="domain" description="RING-type" evidence="12">
    <location>
        <begin position="246"/>
        <end position="286"/>
    </location>
</feature>
<feature type="domain" description="EF-hand" evidence="13">
    <location>
        <begin position="2128"/>
        <end position="2163"/>
    </location>
</feature>
<dbReference type="GO" id="GO:0016301">
    <property type="term" value="F:kinase activity"/>
    <property type="evidence" value="ECO:0007669"/>
    <property type="project" value="UniProtKB-KW"/>
</dbReference>
<dbReference type="CDD" id="cd01428">
    <property type="entry name" value="ADK"/>
    <property type="match status" value="1"/>
</dbReference>
<dbReference type="Pfam" id="PF01535">
    <property type="entry name" value="PPR"/>
    <property type="match status" value="3"/>
</dbReference>
<organism evidence="14 15">
    <name type="scientific">Durusdinium trenchii</name>
    <dbReference type="NCBI Taxonomy" id="1381693"/>
    <lineage>
        <taxon>Eukaryota</taxon>
        <taxon>Sar</taxon>
        <taxon>Alveolata</taxon>
        <taxon>Dinophyceae</taxon>
        <taxon>Suessiales</taxon>
        <taxon>Symbiodiniaceae</taxon>
        <taxon>Durusdinium</taxon>
    </lineage>
</organism>
<dbReference type="InterPro" id="IPR013083">
    <property type="entry name" value="Znf_RING/FYVE/PHD"/>
</dbReference>
<dbReference type="SUPFAM" id="SSF47473">
    <property type="entry name" value="EF-hand"/>
    <property type="match status" value="1"/>
</dbReference>
<evidence type="ECO:0000256" key="8">
    <source>
        <dbReference type="ARBA" id="ARBA00023136"/>
    </source>
</evidence>
<dbReference type="PROSITE" id="PS00018">
    <property type="entry name" value="EF_HAND_1"/>
    <property type="match status" value="1"/>
</dbReference>
<evidence type="ECO:0000256" key="5">
    <source>
        <dbReference type="ARBA" id="ARBA00022777"/>
    </source>
</evidence>
<dbReference type="Pfam" id="PF00520">
    <property type="entry name" value="Ion_trans"/>
    <property type="match status" value="1"/>
</dbReference>
<feature type="transmembrane region" description="Helical" evidence="11">
    <location>
        <begin position="404"/>
        <end position="428"/>
    </location>
</feature>
<feature type="domain" description="EF-hand" evidence="13">
    <location>
        <begin position="2085"/>
        <end position="2120"/>
    </location>
</feature>
<dbReference type="PROSITE" id="PS50089">
    <property type="entry name" value="ZF_RING_2"/>
    <property type="match status" value="1"/>
</dbReference>
<dbReference type="InterPro" id="IPR018247">
    <property type="entry name" value="EF_Hand_1_Ca_BS"/>
</dbReference>
<dbReference type="Gene3D" id="3.30.40.10">
    <property type="entry name" value="Zinc/RING finger domain, C3HC4 (zinc finger)"/>
    <property type="match status" value="1"/>
</dbReference>
<evidence type="ECO:0000256" key="3">
    <source>
        <dbReference type="ARBA" id="ARBA00022692"/>
    </source>
</evidence>
<dbReference type="HAMAP" id="MF_00235">
    <property type="entry name" value="Adenylate_kinase_Adk"/>
    <property type="match status" value="1"/>
</dbReference>
<dbReference type="Pfam" id="PF13920">
    <property type="entry name" value="zf-C3HC4_3"/>
    <property type="match status" value="1"/>
</dbReference>
<dbReference type="Proteomes" id="UP001642464">
    <property type="component" value="Unassembled WGS sequence"/>
</dbReference>
<dbReference type="InterPro" id="IPR006259">
    <property type="entry name" value="Adenyl_kin_sub"/>
</dbReference>
<dbReference type="InterPro" id="IPR002885">
    <property type="entry name" value="PPR_rpt"/>
</dbReference>
<evidence type="ECO:0000313" key="15">
    <source>
        <dbReference type="Proteomes" id="UP001642464"/>
    </source>
</evidence>
<comment type="caution">
    <text evidence="14">The sequence shown here is derived from an EMBL/GenBank/DDBJ whole genome shotgun (WGS) entry which is preliminary data.</text>
</comment>
<keyword evidence="8 11" id="KW-0472">Membrane</keyword>
<evidence type="ECO:0000256" key="2">
    <source>
        <dbReference type="ARBA" id="ARBA00022679"/>
    </source>
</evidence>
<dbReference type="InterPro" id="IPR027417">
    <property type="entry name" value="P-loop_NTPase"/>
</dbReference>
<keyword evidence="3 11" id="KW-0812">Transmembrane</keyword>
<feature type="repeat" description="PPR" evidence="10">
    <location>
        <begin position="984"/>
        <end position="1018"/>
    </location>
</feature>
<dbReference type="InterPro" id="IPR001841">
    <property type="entry name" value="Znf_RING"/>
</dbReference>
<dbReference type="InterPro" id="IPR033690">
    <property type="entry name" value="Adenylat_kinase_CS"/>
</dbReference>
<evidence type="ECO:0000256" key="1">
    <source>
        <dbReference type="ARBA" id="ARBA00004141"/>
    </source>
</evidence>
<dbReference type="NCBIfam" id="TIGR00756">
    <property type="entry name" value="PPR"/>
    <property type="match status" value="2"/>
</dbReference>
<keyword evidence="6" id="KW-0106">Calcium</keyword>
<keyword evidence="2" id="KW-0808">Transferase</keyword>
<dbReference type="PROSITE" id="PS00113">
    <property type="entry name" value="ADENYLATE_KINASE"/>
    <property type="match status" value="1"/>
</dbReference>
<dbReference type="PANTHER" id="PTHR23359">
    <property type="entry name" value="NUCLEOTIDE KINASE"/>
    <property type="match status" value="1"/>
</dbReference>
<evidence type="ECO:0000256" key="9">
    <source>
        <dbReference type="PROSITE-ProRule" id="PRU00175"/>
    </source>
</evidence>
<feature type="transmembrane region" description="Helical" evidence="11">
    <location>
        <begin position="330"/>
        <end position="352"/>
    </location>
</feature>
<feature type="transmembrane region" description="Helical" evidence="11">
    <location>
        <begin position="657"/>
        <end position="679"/>
    </location>
</feature>
<dbReference type="InterPro" id="IPR011990">
    <property type="entry name" value="TPR-like_helical_dom_sf"/>
</dbReference>
<dbReference type="PRINTS" id="PR00094">
    <property type="entry name" value="ADENYLTKNASE"/>
</dbReference>
<dbReference type="EMBL" id="CAXAMM010001225">
    <property type="protein sequence ID" value="CAK8991050.1"/>
    <property type="molecule type" value="Genomic_DNA"/>
</dbReference>
<evidence type="ECO:0000256" key="10">
    <source>
        <dbReference type="PROSITE-ProRule" id="PRU00708"/>
    </source>
</evidence>
<keyword evidence="15" id="KW-1185">Reference proteome</keyword>
<dbReference type="SUPFAM" id="SSF52540">
    <property type="entry name" value="P-loop containing nucleoside triphosphate hydrolases"/>
    <property type="match status" value="1"/>
</dbReference>
<gene>
    <name evidence="14" type="ORF">SCF082_LOCUS2488</name>
</gene>
<feature type="transmembrane region" description="Helical" evidence="11">
    <location>
        <begin position="686"/>
        <end position="708"/>
    </location>
</feature>
<dbReference type="InterPro" id="IPR007862">
    <property type="entry name" value="Adenylate_kinase_lid-dom"/>
</dbReference>
<dbReference type="Pfam" id="PF00406">
    <property type="entry name" value="ADK"/>
    <property type="match status" value="1"/>
</dbReference>
<dbReference type="SUPFAM" id="SSF81324">
    <property type="entry name" value="Voltage-gated potassium channels"/>
    <property type="match status" value="1"/>
</dbReference>
<comment type="subcellular location">
    <subcellularLocation>
        <location evidence="1">Membrane</location>
        <topology evidence="1">Multi-pass membrane protein</topology>
    </subcellularLocation>
</comment>
<sequence>MAPQRHFQYMWGDAGLPFLGTLARMNPMRWSPAMHVSKLVAELEASRERPVRIYMSSEDETLTVDFDASQALPWLRENFAWELTQQPPNEPGFSIFSCTRPQADEPEEMVVEDHANATEEVGAEIAREGDPETTEEVSGVGEKDDCRGLLDENAKVKYMWGDARLLPFQVIQDLSRHNPMRWSSLHSPEALAAKLEEFHEIRPVRISADTQRGSFERSFQSPRAAAQWLRKTFTADMARLDEERLCVICLTEPRNVVLMPCRHAVLCEACLDVLMQSTPSACPVCRRRIQNHARGHFVDDYVELVRAMELRLERSQMAAYEGMYNHIRPLMVTGVLLASGAAACFVVCPPAAPALLAGAGVIGYLPWFATTVANFEGEPLEEQTNRIFTEEDFSSPLRLVTKGVVLLVAAPVALVTFFIPYGIFAGLVRPLCRLGLQGLVRGASASHVYVLRPLARLLAATGRLLWDGAVGSLNLLGDIVGVAAQGFYDLVLAPSWGALSWCGQKMANAAAWIYEHGLVPAGNAVSGAAQAFYNNFLVPCGTATWSGLAAAGNGTYNYVLVPLGQALAKGAEALYALVLVPAGQASLHALKGLGRLVAGTAYGLWSYILLPAAGVTWEGLKFLGRMMALGAEHVYAHGVRPLASFTYNNLLTPMGHAASALASGVAAVLAAAANGLAALASASFTYVLLPCFNAGSTVVVGLAMGLAAATSAGYQYVLVPVASAVGSAAAHVYSYVLVPCGQATLSGCRVVLEVATSTGQSVYIHVLCPAGRGARALAEHMGQAFQQIGHTVLELLALRVVCEASVAITPAAKFFRSGLGQDLAPIIAQAFVAHLEEQRPDKWASISTLGKAKLWLQALDLWQEVRSNADLVTFNAAISACGKAAQEWQQAEALLQDFPYGDSQQPDLVTWNSLLNAYASATEWPFALQLLADMDAEKTYFGMTLPKPDLFSYNTALNACARAGQWRWSLALFERLREVGLVASEYSCNGLLHGMARARCWQEALQMLRKLLDGGEVVTAAGFSAIMGACERGGLWRQALALLKMLGDGADARALCSAISACEKGLQWQRAIALLESMESWKLPEAYGAACSACAAWEKCSEWQAALAIAAGTAVLQFQHVRKPGSSRDLCMRSFGANRGRRDAFGMEQWDTLKISEQAWSQVLQLFRRMRSSHLTPDAALCADAAALERPQLGQKLQGLLRHSCWTLLVGLQRSSRNSGVVHWRQAELQKERFAESPAPSAVCPAPGLLVTSIKSARHFQWSGSRTWGTLAAVGAAALLCGYQGPDFHLAKPRATVPWAPLARSSALLWWPRGVEATLSAKLVTAWTQSCLDGEWAVPAEGPKIVETLGIPQLSTGDMLREAVAAGTEVGLKAKEVMASGGLVSDEIVIGIIADRIKQPDCVTGFILDGFPRTLEQAKALDALLAKSGEAVSLILEFGVDPAILEERICGRWMHKASGRSYHVKFSPPKSMQLADGKPVPDSMKDDETGEALYQRADDTAEALVARLEGYHTQTVPILDHYQDKGIVKKIDAGKEINDVWAEELLRCHGHVPPGESRWMNRAVAWQRREAELAGLVAWESEGVTCSVTILRAPIFFARLWGWVRHRLTPTMRRAESGTGERKVRILGEDFEQGLREHSGLERKALPSFLGGFPATSAGVLDLVSELFDRLDTWLLKAADAVKPQFPHVFEFHEPGTSSALDMVTELPQFQKTASNSDADSNIMAPMSPGSQVVTESREVSDLQHSLSKRSFTRRNMTVGLDEYEEAKDEALRIESTRMQEQRPSAHLTRLGRLLQRGRAAAVAITNAPVFNVIVALVIVSNSVFLGIQLQVGATQDSREGPAAEHGDAVVFLVGHMIYAVLFTAEMLLRLFATGVRTYLIGKEWYWNWLDLLVVIPAWIELMADLMQTGGGVSSGASNLRILRVLRITRMLQVIRSVRLIRVIHAFRELIFSILDTTRQLVWAMILLVLIIYSFSILFTDAVLQNEHTFKEVPLGELKWEEALFFFGGIFDSYNTLFRTCLAGFDWVEAADALKPLGDFWVQLFHLYVAFCSFAVLNVITGVFVNSAIKTREKDHETVMLHVQKFKDLASNVWQKMDTRGDGKITITEFEQMFDDPDMQAFFESIEINAVDAWTLFDSLDMDGDHLISYEEFVQRCTQLHGNARSVDLFALKQLNGKASGFYVCLLVPLYASETSEIGN</sequence>
<proteinExistence type="inferred from homology"/>
<dbReference type="NCBIfam" id="TIGR01351">
    <property type="entry name" value="adk"/>
    <property type="match status" value="1"/>
</dbReference>
<dbReference type="InterPro" id="IPR005821">
    <property type="entry name" value="Ion_trans_dom"/>
</dbReference>
<dbReference type="InterPro" id="IPR027359">
    <property type="entry name" value="Volt_channel_dom_sf"/>
</dbReference>
<keyword evidence="9" id="KW-0479">Metal-binding</keyword>
<name>A0ABP0HLQ2_9DINO</name>
<evidence type="ECO:0000313" key="14">
    <source>
        <dbReference type="EMBL" id="CAK8991050.1"/>
    </source>
</evidence>
<keyword evidence="5 14" id="KW-0418">Kinase</keyword>
<dbReference type="InterPro" id="IPR002048">
    <property type="entry name" value="EF_hand_dom"/>
</dbReference>
<feature type="transmembrane region" description="Helical" evidence="11">
    <location>
        <begin position="1850"/>
        <end position="1873"/>
    </location>
</feature>
<keyword evidence="9" id="KW-0862">Zinc</keyword>
<dbReference type="Gene3D" id="1.25.40.10">
    <property type="entry name" value="Tetratricopeptide repeat domain"/>
    <property type="match status" value="2"/>
</dbReference>
<dbReference type="PROSITE" id="PS51375">
    <property type="entry name" value="PPR"/>
    <property type="match status" value="3"/>
</dbReference>
<dbReference type="Pfam" id="PF05191">
    <property type="entry name" value="ADK_lid"/>
    <property type="match status" value="1"/>
</dbReference>
<feature type="transmembrane region" description="Helical" evidence="11">
    <location>
        <begin position="2045"/>
        <end position="2065"/>
    </location>
</feature>
<keyword evidence="4" id="KW-0547">Nucleotide-binding</keyword>
<evidence type="ECO:0000259" key="12">
    <source>
        <dbReference type="PROSITE" id="PS50089"/>
    </source>
</evidence>
<dbReference type="Gene3D" id="1.20.120.350">
    <property type="entry name" value="Voltage-gated potassium channels. Chain C"/>
    <property type="match status" value="1"/>
</dbReference>
<reference evidence="14 15" key="1">
    <citation type="submission" date="2024-02" db="EMBL/GenBank/DDBJ databases">
        <authorList>
            <person name="Chen Y."/>
            <person name="Shah S."/>
            <person name="Dougan E. K."/>
            <person name="Thang M."/>
            <person name="Chan C."/>
        </authorList>
    </citation>
    <scope>NUCLEOTIDE SEQUENCE [LARGE SCALE GENOMIC DNA]</scope>
</reference>
<feature type="transmembrane region" description="Helical" evidence="11">
    <location>
        <begin position="596"/>
        <end position="617"/>
    </location>
</feature>
<dbReference type="Gene3D" id="1.10.238.10">
    <property type="entry name" value="EF-hand"/>
    <property type="match status" value="1"/>
</dbReference>
<dbReference type="PROSITE" id="PS50222">
    <property type="entry name" value="EF_HAND_2"/>
    <property type="match status" value="2"/>
</dbReference>
<keyword evidence="9" id="KW-0863">Zinc-finger</keyword>
<feature type="transmembrane region" description="Helical" evidence="11">
    <location>
        <begin position="1961"/>
        <end position="1984"/>
    </location>
</feature>
<evidence type="ECO:0000259" key="13">
    <source>
        <dbReference type="PROSITE" id="PS50222"/>
    </source>
</evidence>
<feature type="repeat" description="PPR" evidence="10">
    <location>
        <begin position="907"/>
        <end position="937"/>
    </location>
</feature>
<evidence type="ECO:0000256" key="6">
    <source>
        <dbReference type="ARBA" id="ARBA00022837"/>
    </source>
</evidence>
<accession>A0ABP0HLQ2</accession>
<dbReference type="InterPro" id="IPR011992">
    <property type="entry name" value="EF-hand-dom_pair"/>
</dbReference>
<dbReference type="Gene3D" id="3.40.50.300">
    <property type="entry name" value="P-loop containing nucleotide triphosphate hydrolases"/>
    <property type="match status" value="1"/>
</dbReference>
<feature type="repeat" description="PPR" evidence="10">
    <location>
        <begin position="949"/>
        <end position="983"/>
    </location>
</feature>
<dbReference type="InterPro" id="IPR000850">
    <property type="entry name" value="Adenylat/UMP-CMP_kin"/>
</dbReference>
<protein>
    <submittedName>
        <fullName evidence="14">Adenylate kinase 3 (ATP-AMP transphosphorylase 3) (ATP:AMP phosphotransferase) (Adenylate kinase A) (AK A) (Adenylate monophosphate kinase 3)</fullName>
    </submittedName>
</protein>